<dbReference type="InterPro" id="IPR019492">
    <property type="entry name" value="Cyclo-malto-dextrinase_C"/>
</dbReference>
<organism evidence="4 5">
    <name type="scientific">Natronogracilivirga saccharolytica</name>
    <dbReference type="NCBI Taxonomy" id="2812953"/>
    <lineage>
        <taxon>Bacteria</taxon>
        <taxon>Pseudomonadati</taxon>
        <taxon>Balneolota</taxon>
        <taxon>Balneolia</taxon>
        <taxon>Balneolales</taxon>
        <taxon>Cyclonatronaceae</taxon>
        <taxon>Natronogracilivirga</taxon>
    </lineage>
</organism>
<dbReference type="PANTHER" id="PTHR10357">
    <property type="entry name" value="ALPHA-AMYLASE FAMILY MEMBER"/>
    <property type="match status" value="1"/>
</dbReference>
<comment type="caution">
    <text evidence="4">The sequence shown here is derived from an EMBL/GenBank/DDBJ whole genome shotgun (WGS) entry which is preliminary data.</text>
</comment>
<evidence type="ECO:0000259" key="3">
    <source>
        <dbReference type="SMART" id="SM00642"/>
    </source>
</evidence>
<dbReference type="AlphaFoldDB" id="A0A8J7RVN8"/>
<dbReference type="SMART" id="SM00642">
    <property type="entry name" value="Aamy"/>
    <property type="match status" value="1"/>
</dbReference>
<gene>
    <name evidence="4" type="ORF">NATSA_14060</name>
</gene>
<evidence type="ECO:0000256" key="1">
    <source>
        <dbReference type="ARBA" id="ARBA00022801"/>
    </source>
</evidence>
<dbReference type="InterPro" id="IPR015171">
    <property type="entry name" value="Cyc-maltodext_N"/>
</dbReference>
<dbReference type="GO" id="GO:0016798">
    <property type="term" value="F:hydrolase activity, acting on glycosyl bonds"/>
    <property type="evidence" value="ECO:0007669"/>
    <property type="project" value="UniProtKB-KW"/>
</dbReference>
<dbReference type="InterPro" id="IPR013780">
    <property type="entry name" value="Glyco_hydro_b"/>
</dbReference>
<dbReference type="PROSITE" id="PS51257">
    <property type="entry name" value="PROKAR_LIPOPROTEIN"/>
    <property type="match status" value="1"/>
</dbReference>
<dbReference type="Gene3D" id="2.60.40.1180">
    <property type="entry name" value="Golgi alpha-mannosidase II"/>
    <property type="match status" value="1"/>
</dbReference>
<sequence length="630" mass="73703">MPKIYIPVVFIFLFLVSCTHTHAIETERVEPPFWWTGMKSSEVQLMVYGEDIALSRPAIDHPHVSLERIITVENPNYVFLNLEIGKQAEPGNVPITFTRDGSEHVYEYELKERRDNTNRHQGFDPTDVIYLIMPDRFSEGDPSISEIDDMYEGVDRDEPFARHGGDIQGIINNLDYIRDLGMTALWLNPILENDMPYDYSQQVGFYHGYAATDKYKVDRRFGSNEKFVEMVDKAHDKGLKVIMDMIHNHIGTHHWWMDDLPTSDWVHDQEEYGTTQFRTNTIMDPYASEADYENTVKAWFVDEMPDLNQRNELLANYLIQNTIWWIEYAGIDGIRMDTHPYPYPEYMAEWTRTVLEEYPDFNIVGEVWMPNVPTTAWWQYDFPTQSGYNSYLPSVTDFPLYNAITAGLNEDPGWDTGMYRIYLTLGQDFLYTDPWLNVIFVDNHDLDRFYSSIGEDYDKFRLGMTMIYTMRGIPQIYYGTEILKTGAGPDGLKRKDFPGGWEEDPIDAFTEEGRIELGEKRDRPIAEAYDFVRNLSWWRQDKPVIHYGDLTHFIPEENTYVYFRHDDEDKVMVIINADDEDLTLELDRFSEMLEGYGSGLEVITDEHIELGETLTVPAMTPMVLDLERDY</sequence>
<name>A0A8J7RVN8_9BACT</name>
<keyword evidence="1 4" id="KW-0378">Hydrolase</keyword>
<dbReference type="SUPFAM" id="SSF51445">
    <property type="entry name" value="(Trans)glycosidases"/>
    <property type="match status" value="1"/>
</dbReference>
<dbReference type="Gene3D" id="3.20.20.80">
    <property type="entry name" value="Glycosidases"/>
    <property type="match status" value="1"/>
</dbReference>
<dbReference type="Pfam" id="PF09087">
    <property type="entry name" value="Cyc-maltodext_N"/>
    <property type="match status" value="1"/>
</dbReference>
<evidence type="ECO:0000313" key="5">
    <source>
        <dbReference type="Proteomes" id="UP000673975"/>
    </source>
</evidence>
<keyword evidence="5" id="KW-1185">Reference proteome</keyword>
<dbReference type="CDD" id="cd11340">
    <property type="entry name" value="AmyAc_bac_CMD_like_3"/>
    <property type="match status" value="1"/>
</dbReference>
<dbReference type="InterPro" id="IPR017853">
    <property type="entry name" value="GH"/>
</dbReference>
<dbReference type="PANTHER" id="PTHR10357:SF210">
    <property type="entry name" value="MALTODEXTRIN GLUCOSIDASE"/>
    <property type="match status" value="1"/>
</dbReference>
<dbReference type="GO" id="GO:0005975">
    <property type="term" value="P:carbohydrate metabolic process"/>
    <property type="evidence" value="ECO:0007669"/>
    <property type="project" value="InterPro"/>
</dbReference>
<accession>A0A8J7RVN8</accession>
<feature type="domain" description="Glycosyl hydrolase family 13 catalytic" evidence="3">
    <location>
        <begin position="131"/>
        <end position="539"/>
    </location>
</feature>
<dbReference type="SUPFAM" id="SSF51011">
    <property type="entry name" value="Glycosyl hydrolase domain"/>
    <property type="match status" value="1"/>
</dbReference>
<dbReference type="Gene3D" id="2.60.40.10">
    <property type="entry name" value="Immunoglobulins"/>
    <property type="match status" value="1"/>
</dbReference>
<reference evidence="4" key="1">
    <citation type="submission" date="2021-02" db="EMBL/GenBank/DDBJ databases">
        <title>Natronogracilivirga saccharolytica gen. nov. sp. nov. a new anaerobic, haloalkiliphilic carbohydrate-fermenting bacterium from soda lake and proposing of Cyclonatronumiaceae fam. nov. in the phylum Balneolaeota.</title>
        <authorList>
            <person name="Zhilina T.N."/>
            <person name="Sorokin D.Y."/>
            <person name="Zavarzina D.G."/>
            <person name="Toshchakov S.V."/>
            <person name="Kublanov I.V."/>
        </authorList>
    </citation>
    <scope>NUCLEOTIDE SEQUENCE</scope>
    <source>
        <strain evidence="4">Z-1702</strain>
    </source>
</reference>
<dbReference type="Pfam" id="PF10438">
    <property type="entry name" value="Cyc-maltodext_C"/>
    <property type="match status" value="1"/>
</dbReference>
<evidence type="ECO:0000256" key="2">
    <source>
        <dbReference type="ARBA" id="ARBA00023295"/>
    </source>
</evidence>
<dbReference type="InterPro" id="IPR013783">
    <property type="entry name" value="Ig-like_fold"/>
</dbReference>
<protein>
    <submittedName>
        <fullName evidence="4">Glycoside hydrolase family 13 protein</fullName>
    </submittedName>
</protein>
<keyword evidence="2" id="KW-0326">Glycosidase</keyword>
<dbReference type="SUPFAM" id="SSF81296">
    <property type="entry name" value="E set domains"/>
    <property type="match status" value="1"/>
</dbReference>
<dbReference type="EMBL" id="JAFIDN010000014">
    <property type="protein sequence ID" value="MBP3193797.1"/>
    <property type="molecule type" value="Genomic_DNA"/>
</dbReference>
<dbReference type="Pfam" id="PF00128">
    <property type="entry name" value="Alpha-amylase"/>
    <property type="match status" value="1"/>
</dbReference>
<dbReference type="RefSeq" id="WP_210513255.1">
    <property type="nucleotide sequence ID" value="NZ_JAFIDN010000014.1"/>
</dbReference>
<proteinExistence type="predicted"/>
<dbReference type="InterPro" id="IPR006047">
    <property type="entry name" value="GH13_cat_dom"/>
</dbReference>
<evidence type="ECO:0000313" key="4">
    <source>
        <dbReference type="EMBL" id="MBP3193797.1"/>
    </source>
</evidence>
<dbReference type="Proteomes" id="UP000673975">
    <property type="component" value="Unassembled WGS sequence"/>
</dbReference>
<dbReference type="InterPro" id="IPR014756">
    <property type="entry name" value="Ig_E-set"/>
</dbReference>